<dbReference type="Proteomes" id="UP000053257">
    <property type="component" value="Unassembled WGS sequence"/>
</dbReference>
<evidence type="ECO:0000256" key="6">
    <source>
        <dbReference type="SAM" id="MobiDB-lite"/>
    </source>
</evidence>
<evidence type="ECO:0000256" key="7">
    <source>
        <dbReference type="SAM" id="Phobius"/>
    </source>
</evidence>
<comment type="subcellular location">
    <subcellularLocation>
        <location evidence="1">Mitochondrion membrane</location>
    </subcellularLocation>
</comment>
<accession>A0A0C3S8G8</accession>
<sequence>MSVVFVEPETADEHWKTKIIRKSKENPFVPLFTALTVGALVMATRNTGPKGNSRNLNRWFRLRIAFQGATIVAVVAGTYMMQQQQQQQASATSETDEEKRVRERLAFEARLREAEATHAEEQKVADAKSEDKRGVFEKLGLGRGSHKNREAALATPEPNAPSPSPSQSQSGGLSSWFGSSKN</sequence>
<dbReference type="AlphaFoldDB" id="A0A0C3S8G8"/>
<keyword evidence="10" id="KW-1185">Reference proteome</keyword>
<reference evidence="9 10" key="1">
    <citation type="journal article" date="2014" name="PLoS Genet.">
        <title>Analysis of the Phlebiopsis gigantea genome, transcriptome and secretome provides insight into its pioneer colonization strategies of wood.</title>
        <authorList>
            <person name="Hori C."/>
            <person name="Ishida T."/>
            <person name="Igarashi K."/>
            <person name="Samejima M."/>
            <person name="Suzuki H."/>
            <person name="Master E."/>
            <person name="Ferreira P."/>
            <person name="Ruiz-Duenas F.J."/>
            <person name="Held B."/>
            <person name="Canessa P."/>
            <person name="Larrondo L.F."/>
            <person name="Schmoll M."/>
            <person name="Druzhinina I.S."/>
            <person name="Kubicek C.P."/>
            <person name="Gaskell J.A."/>
            <person name="Kersten P."/>
            <person name="St John F."/>
            <person name="Glasner J."/>
            <person name="Sabat G."/>
            <person name="Splinter BonDurant S."/>
            <person name="Syed K."/>
            <person name="Yadav J."/>
            <person name="Mgbeahuruike A.C."/>
            <person name="Kovalchuk A."/>
            <person name="Asiegbu F.O."/>
            <person name="Lackner G."/>
            <person name="Hoffmeister D."/>
            <person name="Rencoret J."/>
            <person name="Gutierrez A."/>
            <person name="Sun H."/>
            <person name="Lindquist E."/>
            <person name="Barry K."/>
            <person name="Riley R."/>
            <person name="Grigoriev I.V."/>
            <person name="Henrissat B."/>
            <person name="Kues U."/>
            <person name="Berka R.M."/>
            <person name="Martinez A.T."/>
            <person name="Covert S.F."/>
            <person name="Blanchette R.A."/>
            <person name="Cullen D."/>
        </authorList>
    </citation>
    <scope>NUCLEOTIDE SEQUENCE [LARGE SCALE GENOMIC DNA]</scope>
    <source>
        <strain evidence="9 10">11061_1 CR5-6</strain>
    </source>
</reference>
<dbReference type="OrthoDB" id="6604018at2759"/>
<dbReference type="GO" id="GO:0097250">
    <property type="term" value="P:mitochondrial respirasome assembly"/>
    <property type="evidence" value="ECO:0007669"/>
    <property type="project" value="TreeGrafter"/>
</dbReference>
<feature type="compositionally biased region" description="Basic and acidic residues" evidence="6">
    <location>
        <begin position="113"/>
        <end position="136"/>
    </location>
</feature>
<proteinExistence type="predicted"/>
<feature type="compositionally biased region" description="Low complexity" evidence="6">
    <location>
        <begin position="165"/>
        <end position="182"/>
    </location>
</feature>
<gene>
    <name evidence="9" type="ORF">PHLGIDRAFT_423124</name>
</gene>
<organism evidence="9 10">
    <name type="scientific">Phlebiopsis gigantea (strain 11061_1 CR5-6)</name>
    <name type="common">White-rot fungus</name>
    <name type="synonym">Peniophora gigantea</name>
    <dbReference type="NCBI Taxonomy" id="745531"/>
    <lineage>
        <taxon>Eukaryota</taxon>
        <taxon>Fungi</taxon>
        <taxon>Dikarya</taxon>
        <taxon>Basidiomycota</taxon>
        <taxon>Agaricomycotina</taxon>
        <taxon>Agaricomycetes</taxon>
        <taxon>Polyporales</taxon>
        <taxon>Phanerochaetaceae</taxon>
        <taxon>Phlebiopsis</taxon>
    </lineage>
</organism>
<dbReference type="Pfam" id="PF04588">
    <property type="entry name" value="HIG_1_N"/>
    <property type="match status" value="1"/>
</dbReference>
<feature type="domain" description="HIG1" evidence="8">
    <location>
        <begin position="1"/>
        <end position="92"/>
    </location>
</feature>
<dbReference type="GO" id="GO:0031966">
    <property type="term" value="C:mitochondrial membrane"/>
    <property type="evidence" value="ECO:0007669"/>
    <property type="project" value="UniProtKB-SubCell"/>
</dbReference>
<evidence type="ECO:0000256" key="4">
    <source>
        <dbReference type="ARBA" id="ARBA00023128"/>
    </source>
</evidence>
<dbReference type="EMBL" id="KN840498">
    <property type="protein sequence ID" value="KIP07402.1"/>
    <property type="molecule type" value="Genomic_DNA"/>
</dbReference>
<dbReference type="Gene3D" id="6.10.140.1320">
    <property type="match status" value="1"/>
</dbReference>
<dbReference type="PANTHER" id="PTHR12297:SF3">
    <property type="entry name" value="HIG1 DOMAIN FAMILY MEMBER 1A"/>
    <property type="match status" value="1"/>
</dbReference>
<feature type="region of interest" description="Disordered" evidence="6">
    <location>
        <begin position="113"/>
        <end position="182"/>
    </location>
</feature>
<evidence type="ECO:0000313" key="10">
    <source>
        <dbReference type="Proteomes" id="UP000053257"/>
    </source>
</evidence>
<keyword evidence="3 7" id="KW-1133">Transmembrane helix</keyword>
<evidence type="ECO:0000259" key="8">
    <source>
        <dbReference type="PROSITE" id="PS51503"/>
    </source>
</evidence>
<evidence type="ECO:0000256" key="5">
    <source>
        <dbReference type="ARBA" id="ARBA00023136"/>
    </source>
</evidence>
<evidence type="ECO:0000256" key="1">
    <source>
        <dbReference type="ARBA" id="ARBA00004325"/>
    </source>
</evidence>
<dbReference type="PROSITE" id="PS51503">
    <property type="entry name" value="HIG1"/>
    <property type="match status" value="1"/>
</dbReference>
<dbReference type="InterPro" id="IPR050355">
    <property type="entry name" value="RCF1"/>
</dbReference>
<dbReference type="HOGENOM" id="CLU_1482520_0_0_1"/>
<evidence type="ECO:0000313" key="9">
    <source>
        <dbReference type="EMBL" id="KIP07402.1"/>
    </source>
</evidence>
<protein>
    <recommendedName>
        <fullName evidence="8">HIG1 domain-containing protein</fullName>
    </recommendedName>
</protein>
<keyword evidence="2 7" id="KW-0812">Transmembrane</keyword>
<dbReference type="InterPro" id="IPR007667">
    <property type="entry name" value="Hypoxia_induced_domain"/>
</dbReference>
<keyword evidence="5 7" id="KW-0472">Membrane</keyword>
<feature type="transmembrane region" description="Helical" evidence="7">
    <location>
        <begin position="28"/>
        <end position="44"/>
    </location>
</feature>
<dbReference type="STRING" id="745531.A0A0C3S8G8"/>
<name>A0A0C3S8G8_PHLG1</name>
<feature type="transmembrane region" description="Helical" evidence="7">
    <location>
        <begin position="64"/>
        <end position="81"/>
    </location>
</feature>
<evidence type="ECO:0000256" key="3">
    <source>
        <dbReference type="ARBA" id="ARBA00022989"/>
    </source>
</evidence>
<keyword evidence="4" id="KW-0496">Mitochondrion</keyword>
<dbReference type="PANTHER" id="PTHR12297">
    <property type="entry name" value="HYPOXIA-INDUCBILE GENE 1 HIG1 -RELATED"/>
    <property type="match status" value="1"/>
</dbReference>
<evidence type="ECO:0000256" key="2">
    <source>
        <dbReference type="ARBA" id="ARBA00022692"/>
    </source>
</evidence>